<name>A0A0F9U7A0_9ZZZZ</name>
<accession>A0A0F9U7A0</accession>
<organism evidence="1">
    <name type="scientific">marine sediment metagenome</name>
    <dbReference type="NCBI Taxonomy" id="412755"/>
    <lineage>
        <taxon>unclassified sequences</taxon>
        <taxon>metagenomes</taxon>
        <taxon>ecological metagenomes</taxon>
    </lineage>
</organism>
<protein>
    <submittedName>
        <fullName evidence="1">Uncharacterized protein</fullName>
    </submittedName>
</protein>
<sequence length="136" mass="16018">MNPRQVAKEALLNDMSRRVVTDRGISKCEGQACVPHMCNGGLEMNEVIFTRKHIQHISGKAREYFWYPMNCSINCSFFHHNFGHSTEFRDWFVKRMIDLYGQVNVAEYILTAKQRGLLKFTEYAWVYEPYTQKGKK</sequence>
<reference evidence="1" key="1">
    <citation type="journal article" date="2015" name="Nature">
        <title>Complex archaea that bridge the gap between prokaryotes and eukaryotes.</title>
        <authorList>
            <person name="Spang A."/>
            <person name="Saw J.H."/>
            <person name="Jorgensen S.L."/>
            <person name="Zaremba-Niedzwiedzka K."/>
            <person name="Martijn J."/>
            <person name="Lind A.E."/>
            <person name="van Eijk R."/>
            <person name="Schleper C."/>
            <person name="Guy L."/>
            <person name="Ettema T.J."/>
        </authorList>
    </citation>
    <scope>NUCLEOTIDE SEQUENCE</scope>
</reference>
<gene>
    <name evidence="1" type="ORF">LCGC14_0642250</name>
</gene>
<dbReference type="AlphaFoldDB" id="A0A0F9U7A0"/>
<proteinExistence type="predicted"/>
<dbReference type="EMBL" id="LAZR01001165">
    <property type="protein sequence ID" value="KKN49518.1"/>
    <property type="molecule type" value="Genomic_DNA"/>
</dbReference>
<evidence type="ECO:0000313" key="1">
    <source>
        <dbReference type="EMBL" id="KKN49518.1"/>
    </source>
</evidence>
<comment type="caution">
    <text evidence="1">The sequence shown here is derived from an EMBL/GenBank/DDBJ whole genome shotgun (WGS) entry which is preliminary data.</text>
</comment>